<sequence length="90" mass="9855">MAGLCEGGNEPSVSLKAICKRRKGIAGSLAEEKLPTEGCTGRKGEREKIPGQKKIKMYGSYAEAKRKAENREDWSNAEFAVKDLLLGRTL</sequence>
<gene>
    <name evidence="1" type="ORF">ANN_09211</name>
</gene>
<dbReference type="EMBL" id="JAJSOF020000005">
    <property type="protein sequence ID" value="KAJ4447209.1"/>
    <property type="molecule type" value="Genomic_DNA"/>
</dbReference>
<proteinExistence type="predicted"/>
<evidence type="ECO:0000313" key="2">
    <source>
        <dbReference type="Proteomes" id="UP001148838"/>
    </source>
</evidence>
<dbReference type="Proteomes" id="UP001148838">
    <property type="component" value="Unassembled WGS sequence"/>
</dbReference>
<comment type="caution">
    <text evidence="1">The sequence shown here is derived from an EMBL/GenBank/DDBJ whole genome shotgun (WGS) entry which is preliminary data.</text>
</comment>
<accession>A0ABQ8TL48</accession>
<evidence type="ECO:0000313" key="1">
    <source>
        <dbReference type="EMBL" id="KAJ4447209.1"/>
    </source>
</evidence>
<keyword evidence="2" id="KW-1185">Reference proteome</keyword>
<reference evidence="1 2" key="1">
    <citation type="journal article" date="2022" name="Allergy">
        <title>Genome assembly and annotation of Periplaneta americana reveal a comprehensive cockroach allergen profile.</title>
        <authorList>
            <person name="Wang L."/>
            <person name="Xiong Q."/>
            <person name="Saelim N."/>
            <person name="Wang L."/>
            <person name="Nong W."/>
            <person name="Wan A.T."/>
            <person name="Shi M."/>
            <person name="Liu X."/>
            <person name="Cao Q."/>
            <person name="Hui J.H.L."/>
            <person name="Sookrung N."/>
            <person name="Leung T.F."/>
            <person name="Tungtrongchitr A."/>
            <person name="Tsui S.K.W."/>
        </authorList>
    </citation>
    <scope>NUCLEOTIDE SEQUENCE [LARGE SCALE GENOMIC DNA]</scope>
    <source>
        <strain evidence="1">PWHHKU_190912</strain>
    </source>
</reference>
<protein>
    <submittedName>
        <fullName evidence="1">Uncharacterized protein</fullName>
    </submittedName>
</protein>
<name>A0ABQ8TL48_PERAM</name>
<organism evidence="1 2">
    <name type="scientific">Periplaneta americana</name>
    <name type="common">American cockroach</name>
    <name type="synonym">Blatta americana</name>
    <dbReference type="NCBI Taxonomy" id="6978"/>
    <lineage>
        <taxon>Eukaryota</taxon>
        <taxon>Metazoa</taxon>
        <taxon>Ecdysozoa</taxon>
        <taxon>Arthropoda</taxon>
        <taxon>Hexapoda</taxon>
        <taxon>Insecta</taxon>
        <taxon>Pterygota</taxon>
        <taxon>Neoptera</taxon>
        <taxon>Polyneoptera</taxon>
        <taxon>Dictyoptera</taxon>
        <taxon>Blattodea</taxon>
        <taxon>Blattoidea</taxon>
        <taxon>Blattidae</taxon>
        <taxon>Blattinae</taxon>
        <taxon>Periplaneta</taxon>
    </lineage>
</organism>